<dbReference type="EMBL" id="JAAAMJ010000001">
    <property type="protein sequence ID" value="NDV85083.1"/>
    <property type="molecule type" value="Genomic_DNA"/>
</dbReference>
<dbReference type="Gene3D" id="3.30.930.10">
    <property type="entry name" value="Bira Bifunctional Protein, Domain 2"/>
    <property type="match status" value="1"/>
</dbReference>
<evidence type="ECO:0000256" key="3">
    <source>
        <dbReference type="ARBA" id="ARBA00024227"/>
    </source>
</evidence>
<dbReference type="Gene3D" id="2.30.30.100">
    <property type="match status" value="1"/>
</dbReference>
<dbReference type="InterPro" id="IPR004143">
    <property type="entry name" value="BPL_LPL_catalytic"/>
</dbReference>
<dbReference type="Proteomes" id="UP000476332">
    <property type="component" value="Unassembled WGS sequence"/>
</dbReference>
<evidence type="ECO:0000313" key="7">
    <source>
        <dbReference type="Proteomes" id="UP000476332"/>
    </source>
</evidence>
<dbReference type="Pfam" id="PF03099">
    <property type="entry name" value="BPL_LplA_LipB"/>
    <property type="match status" value="1"/>
</dbReference>
<dbReference type="PROSITE" id="PS51733">
    <property type="entry name" value="BPL_LPL_CATALYTIC"/>
    <property type="match status" value="1"/>
</dbReference>
<dbReference type="GO" id="GO:0005737">
    <property type="term" value="C:cytoplasm"/>
    <property type="evidence" value="ECO:0007669"/>
    <property type="project" value="TreeGrafter"/>
</dbReference>
<dbReference type="Pfam" id="PF02237">
    <property type="entry name" value="BPL_C"/>
    <property type="match status" value="1"/>
</dbReference>
<protein>
    <recommendedName>
        <fullName evidence="3">biotin--[biotin carboxyl-carrier protein] ligase</fullName>
        <ecNumber evidence="3">6.3.4.15</ecNumber>
    </recommendedName>
</protein>
<accession>A0A6L9MBA8</accession>
<evidence type="ECO:0000256" key="1">
    <source>
        <dbReference type="ARBA" id="ARBA00022598"/>
    </source>
</evidence>
<comment type="caution">
    <text evidence="6">The sequence shown here is derived from an EMBL/GenBank/DDBJ whole genome shotgun (WGS) entry which is preliminary data.</text>
</comment>
<dbReference type="InterPro" id="IPR045864">
    <property type="entry name" value="aa-tRNA-synth_II/BPL/LPL"/>
</dbReference>
<dbReference type="PANTHER" id="PTHR12835">
    <property type="entry name" value="BIOTIN PROTEIN LIGASE"/>
    <property type="match status" value="1"/>
</dbReference>
<keyword evidence="7" id="KW-1185">Reference proteome</keyword>
<keyword evidence="1 6" id="KW-0436">Ligase</keyword>
<dbReference type="InterPro" id="IPR003142">
    <property type="entry name" value="BPL_C"/>
</dbReference>
<evidence type="ECO:0000256" key="2">
    <source>
        <dbReference type="ARBA" id="ARBA00023267"/>
    </source>
</evidence>
<keyword evidence="2" id="KW-0092">Biotin</keyword>
<evidence type="ECO:0000256" key="4">
    <source>
        <dbReference type="ARBA" id="ARBA00047846"/>
    </source>
</evidence>
<reference evidence="6 7" key="1">
    <citation type="submission" date="2020-01" db="EMBL/GenBank/DDBJ databases">
        <title>Genomes of bacteria type strains.</title>
        <authorList>
            <person name="Chen J."/>
            <person name="Zhu S."/>
            <person name="Chen J."/>
        </authorList>
    </citation>
    <scope>NUCLEOTIDE SEQUENCE [LARGE SCALE GENOMIC DNA]</scope>
    <source>
        <strain evidence="6 7">KCTC 52919</strain>
    </source>
</reference>
<dbReference type="NCBIfam" id="TIGR00121">
    <property type="entry name" value="birA_ligase"/>
    <property type="match status" value="1"/>
</dbReference>
<dbReference type="CDD" id="cd16442">
    <property type="entry name" value="BPL"/>
    <property type="match status" value="1"/>
</dbReference>
<sequence>MEGASSGPRRLALGEVTSTNSVALEAARSGDPGPLWVTAERQSAGRGRRGRSWASEPGNLYASLLLMDPAPLEHLSKLPLVASLGIRDGLAWLLPDAAAVAVKWPNDVLIGGAKAVGILLESERLPDGRMAVVIGCGVNVSLIPDEAPYPVTSLAREGASDLALDTVFDAVAEGLAGALSRFDRGRGFDDVRREWLGVAVGVGAECRVAMADRTLAGRFEALDEDGRLILLREDETRMAISAGDLFFLEADARKAPSDTTAPAATTNLD</sequence>
<dbReference type="GO" id="GO:0004077">
    <property type="term" value="F:biotin--[biotin carboxyl-carrier protein] ligase activity"/>
    <property type="evidence" value="ECO:0007669"/>
    <property type="project" value="UniProtKB-EC"/>
</dbReference>
<organism evidence="6 7">
    <name type="scientific">Aurantimonas aggregata</name>
    <dbReference type="NCBI Taxonomy" id="2047720"/>
    <lineage>
        <taxon>Bacteria</taxon>
        <taxon>Pseudomonadati</taxon>
        <taxon>Pseudomonadota</taxon>
        <taxon>Alphaproteobacteria</taxon>
        <taxon>Hyphomicrobiales</taxon>
        <taxon>Aurantimonadaceae</taxon>
        <taxon>Aurantimonas</taxon>
    </lineage>
</organism>
<proteinExistence type="predicted"/>
<name>A0A6L9MBA8_9HYPH</name>
<gene>
    <name evidence="6" type="ORF">GTW51_00020</name>
</gene>
<dbReference type="SUPFAM" id="SSF55681">
    <property type="entry name" value="Class II aaRS and biotin synthetases"/>
    <property type="match status" value="1"/>
</dbReference>
<dbReference type="RefSeq" id="WP_163041846.1">
    <property type="nucleotide sequence ID" value="NZ_JAAAMJ010000001.1"/>
</dbReference>
<evidence type="ECO:0000259" key="5">
    <source>
        <dbReference type="PROSITE" id="PS51733"/>
    </source>
</evidence>
<dbReference type="PANTHER" id="PTHR12835:SF5">
    <property type="entry name" value="BIOTIN--PROTEIN LIGASE"/>
    <property type="match status" value="1"/>
</dbReference>
<feature type="domain" description="BPL/LPL catalytic" evidence="5">
    <location>
        <begin position="5"/>
        <end position="183"/>
    </location>
</feature>
<dbReference type="EC" id="6.3.4.15" evidence="3"/>
<comment type="catalytic activity">
    <reaction evidence="4">
        <text>biotin + L-lysyl-[protein] + ATP = N(6)-biotinyl-L-lysyl-[protein] + AMP + diphosphate + H(+)</text>
        <dbReference type="Rhea" id="RHEA:11756"/>
        <dbReference type="Rhea" id="RHEA-COMP:9752"/>
        <dbReference type="Rhea" id="RHEA-COMP:10505"/>
        <dbReference type="ChEBI" id="CHEBI:15378"/>
        <dbReference type="ChEBI" id="CHEBI:29969"/>
        <dbReference type="ChEBI" id="CHEBI:30616"/>
        <dbReference type="ChEBI" id="CHEBI:33019"/>
        <dbReference type="ChEBI" id="CHEBI:57586"/>
        <dbReference type="ChEBI" id="CHEBI:83144"/>
        <dbReference type="ChEBI" id="CHEBI:456215"/>
        <dbReference type="EC" id="6.3.4.15"/>
    </reaction>
</comment>
<evidence type="ECO:0000313" key="6">
    <source>
        <dbReference type="EMBL" id="NDV85083.1"/>
    </source>
</evidence>
<dbReference type="AlphaFoldDB" id="A0A6L9MBA8"/>
<dbReference type="InterPro" id="IPR004408">
    <property type="entry name" value="Biotin_CoA_COase_ligase"/>
</dbReference>